<name>A0A345HPF0_9ACTN</name>
<feature type="binding site" evidence="1">
    <location>
        <position position="196"/>
    </location>
    <ligand>
        <name>a divalent metal cation</name>
        <dbReference type="ChEBI" id="CHEBI:60240"/>
        <label>1</label>
    </ligand>
</feature>
<proteinExistence type="predicted"/>
<dbReference type="PANTHER" id="PTHR46124:SF2">
    <property type="entry name" value="D-AMINOACYL-TRNA DEACYLASE"/>
    <property type="match status" value="1"/>
</dbReference>
<gene>
    <name evidence="2" type="ORF">DVK44_13565</name>
</gene>
<organism evidence="2 3">
    <name type="scientific">Streptomyces paludis</name>
    <dbReference type="NCBI Taxonomy" id="2282738"/>
    <lineage>
        <taxon>Bacteria</taxon>
        <taxon>Bacillati</taxon>
        <taxon>Actinomycetota</taxon>
        <taxon>Actinomycetes</taxon>
        <taxon>Kitasatosporales</taxon>
        <taxon>Streptomycetaceae</taxon>
        <taxon>Streptomyces</taxon>
    </lineage>
</organism>
<dbReference type="Pfam" id="PF01026">
    <property type="entry name" value="TatD_DNase"/>
    <property type="match status" value="1"/>
</dbReference>
<evidence type="ECO:0000256" key="1">
    <source>
        <dbReference type="PIRSR" id="PIRSR005902-1"/>
    </source>
</evidence>
<reference evidence="3" key="1">
    <citation type="submission" date="2018-07" db="EMBL/GenBank/DDBJ databases">
        <authorList>
            <person name="Zhao J."/>
        </authorList>
    </citation>
    <scope>NUCLEOTIDE SEQUENCE [LARGE SCALE GENOMIC DNA]</scope>
    <source>
        <strain evidence="3">GSSD-12</strain>
    </source>
</reference>
<protein>
    <submittedName>
        <fullName evidence="2">TatD family deoxyribonuclease</fullName>
    </submittedName>
</protein>
<dbReference type="PIRSF" id="PIRSF005902">
    <property type="entry name" value="DNase_TatD"/>
    <property type="match status" value="1"/>
</dbReference>
<keyword evidence="3" id="KW-1185">Reference proteome</keyword>
<dbReference type="RefSeq" id="WP_114659918.1">
    <property type="nucleotide sequence ID" value="NZ_CP031194.1"/>
</dbReference>
<dbReference type="SUPFAM" id="SSF51556">
    <property type="entry name" value="Metallo-dependent hydrolases"/>
    <property type="match status" value="1"/>
</dbReference>
<feature type="binding site" evidence="1">
    <location>
        <position position="10"/>
    </location>
    <ligand>
        <name>a divalent metal cation</name>
        <dbReference type="ChEBI" id="CHEBI:60240"/>
        <label>1</label>
    </ligand>
</feature>
<sequence length="245" mass="26945">MNTLWDTHCHLTGYRDPIAILDEATQADVDVVAVTEDPGEYRLLRARLGRRSGVTPALGMHPLRAHSFTPADLARFLRMLSQATWIGEVGLDFSPAGRATRNAQTRIFEAILGDPRARSLPMTIHSRGAEKEIINRLLQIDVSSAILHWYTGPATLIDNALVAGAYFSFNPAMTATAKGQTLLGALPMDRVLLETDGPFTRVGARPARPGDLPRMLGHLAARWALSPDDVIRQVRDNQQRLHTSV</sequence>
<dbReference type="EMBL" id="CP031194">
    <property type="protein sequence ID" value="AXG78574.1"/>
    <property type="molecule type" value="Genomic_DNA"/>
</dbReference>
<evidence type="ECO:0000313" key="3">
    <source>
        <dbReference type="Proteomes" id="UP000253868"/>
    </source>
</evidence>
<feature type="binding site" evidence="1">
    <location>
        <position position="125"/>
    </location>
    <ligand>
        <name>a divalent metal cation</name>
        <dbReference type="ChEBI" id="CHEBI:60240"/>
        <label>2</label>
    </ligand>
</feature>
<feature type="binding site" evidence="1">
    <location>
        <position position="88"/>
    </location>
    <ligand>
        <name>a divalent metal cation</name>
        <dbReference type="ChEBI" id="CHEBI:60240"/>
        <label>1</label>
    </ligand>
</feature>
<accession>A0A345HPF0</accession>
<dbReference type="InterPro" id="IPR001130">
    <property type="entry name" value="TatD-like"/>
</dbReference>
<dbReference type="InterPro" id="IPR032466">
    <property type="entry name" value="Metal_Hydrolase"/>
</dbReference>
<feature type="binding site" evidence="1">
    <location>
        <position position="148"/>
    </location>
    <ligand>
        <name>a divalent metal cation</name>
        <dbReference type="ChEBI" id="CHEBI:60240"/>
        <label>2</label>
    </ligand>
</feature>
<dbReference type="OrthoDB" id="9810005at2"/>
<dbReference type="KEGG" id="spad:DVK44_13565"/>
<dbReference type="Proteomes" id="UP000253868">
    <property type="component" value="Chromosome"/>
</dbReference>
<evidence type="ECO:0000313" key="2">
    <source>
        <dbReference type="EMBL" id="AXG78574.1"/>
    </source>
</evidence>
<keyword evidence="1" id="KW-0479">Metal-binding</keyword>
<feature type="binding site" evidence="1">
    <location>
        <position position="8"/>
    </location>
    <ligand>
        <name>a divalent metal cation</name>
        <dbReference type="ChEBI" id="CHEBI:60240"/>
        <label>1</label>
    </ligand>
</feature>
<dbReference type="Gene3D" id="3.20.20.140">
    <property type="entry name" value="Metal-dependent hydrolases"/>
    <property type="match status" value="1"/>
</dbReference>
<dbReference type="PANTHER" id="PTHR46124">
    <property type="entry name" value="D-AMINOACYL-TRNA DEACYLASE"/>
    <property type="match status" value="1"/>
</dbReference>
<dbReference type="AlphaFoldDB" id="A0A345HPF0"/>
<dbReference type="GO" id="GO:0016788">
    <property type="term" value="F:hydrolase activity, acting on ester bonds"/>
    <property type="evidence" value="ECO:0007669"/>
    <property type="project" value="InterPro"/>
</dbReference>
<dbReference type="GO" id="GO:0046872">
    <property type="term" value="F:metal ion binding"/>
    <property type="evidence" value="ECO:0007669"/>
    <property type="project" value="UniProtKB-KW"/>
</dbReference>